<dbReference type="Proteomes" id="UP000467132">
    <property type="component" value="Unassembled WGS sequence"/>
</dbReference>
<proteinExistence type="predicted"/>
<dbReference type="AlphaFoldDB" id="A0A845R0X7"/>
<keyword evidence="2" id="KW-1185">Reference proteome</keyword>
<gene>
    <name evidence="1" type="ORF">D3Z33_15280</name>
</gene>
<evidence type="ECO:0000313" key="1">
    <source>
        <dbReference type="EMBL" id="NBI08221.1"/>
    </source>
</evidence>
<dbReference type="RefSeq" id="WP_160198683.1">
    <property type="nucleotide sequence ID" value="NZ_QXXA01000025.1"/>
</dbReference>
<comment type="caution">
    <text evidence="1">The sequence shown here is derived from an EMBL/GenBank/DDBJ whole genome shotgun (WGS) entry which is preliminary data.</text>
</comment>
<reference evidence="1 2" key="1">
    <citation type="submission" date="2018-08" db="EMBL/GenBank/DDBJ databases">
        <title>Murine metabolic-syndrome-specific gut microbial biobank.</title>
        <authorList>
            <person name="Liu C."/>
        </authorList>
    </citation>
    <scope>NUCLEOTIDE SEQUENCE [LARGE SCALE GENOMIC DNA]</scope>
    <source>
        <strain evidence="1 2">583</strain>
    </source>
</reference>
<sequence>MTDREKLIDLLSRLKDEDVSEVYRHSNYHSGRIEINIEFNKDLSGYEEIEYFDRCAYWE</sequence>
<dbReference type="EMBL" id="QXXA01000025">
    <property type="protein sequence ID" value="NBI08221.1"/>
    <property type="molecule type" value="Genomic_DNA"/>
</dbReference>
<evidence type="ECO:0000313" key="2">
    <source>
        <dbReference type="Proteomes" id="UP000467132"/>
    </source>
</evidence>
<protein>
    <submittedName>
        <fullName evidence="1">Uncharacterized protein</fullName>
    </submittedName>
</protein>
<name>A0A845R0X7_9CLOT</name>
<accession>A0A845R0X7</accession>
<organism evidence="1 2">
    <name type="scientific">Senegalia massiliensis</name>
    <dbReference type="NCBI Taxonomy" id="1720316"/>
    <lineage>
        <taxon>Bacteria</taxon>
        <taxon>Bacillati</taxon>
        <taxon>Bacillota</taxon>
        <taxon>Clostridia</taxon>
        <taxon>Eubacteriales</taxon>
        <taxon>Clostridiaceae</taxon>
        <taxon>Senegalia</taxon>
    </lineage>
</organism>